<accession>A0A8T0ELJ2</accession>
<reference evidence="1" key="1">
    <citation type="journal article" date="2020" name="bioRxiv">
        <title>Chromosome-level reference genome of the European wasp spider Argiope bruennichi: a resource for studies on range expansion and evolutionary adaptation.</title>
        <authorList>
            <person name="Sheffer M.M."/>
            <person name="Hoppe A."/>
            <person name="Krehenwinkel H."/>
            <person name="Uhl G."/>
            <person name="Kuss A.W."/>
            <person name="Jensen L."/>
            <person name="Jensen C."/>
            <person name="Gillespie R.G."/>
            <person name="Hoff K.J."/>
            <person name="Prost S."/>
        </authorList>
    </citation>
    <scope>NUCLEOTIDE SEQUENCE</scope>
</reference>
<name>A0A8T0ELJ2_ARGBR</name>
<evidence type="ECO:0000313" key="2">
    <source>
        <dbReference type="Proteomes" id="UP000807504"/>
    </source>
</evidence>
<gene>
    <name evidence="1" type="ORF">HNY73_015773</name>
</gene>
<reference evidence="1" key="2">
    <citation type="submission" date="2020-06" db="EMBL/GenBank/DDBJ databases">
        <authorList>
            <person name="Sheffer M."/>
        </authorList>
    </citation>
    <scope>NUCLEOTIDE SEQUENCE</scope>
</reference>
<comment type="caution">
    <text evidence="1">The sequence shown here is derived from an EMBL/GenBank/DDBJ whole genome shotgun (WGS) entry which is preliminary data.</text>
</comment>
<dbReference type="AlphaFoldDB" id="A0A8T0ELJ2"/>
<dbReference type="Proteomes" id="UP000807504">
    <property type="component" value="Unassembled WGS sequence"/>
</dbReference>
<dbReference type="EMBL" id="JABXBU010002227">
    <property type="protein sequence ID" value="KAF8773079.1"/>
    <property type="molecule type" value="Genomic_DNA"/>
</dbReference>
<protein>
    <submittedName>
        <fullName evidence="1">Uncharacterized protein</fullName>
    </submittedName>
</protein>
<sequence>MDNLVDYLKESYDVNGFLCCLDGHSFFSYWLLTEACHWLRTWGRSDAGIKSLLEMKSQDPDLYYVFLVMVAMDVSPSEFRMLAEKLVRQLQDKGANDKYDAGVKAVLKFKSQNPKRCADFLLSLAKKETFPNAYKSFCQNLLEGPLNEEGNNKCEDQIKCIKKYRWKYPDKYYYHLLYLFAVTMTPERHKRIAQILTIVEYRKRESDLGNSYWNIFKILYYFFEVLVKRFITIR</sequence>
<proteinExistence type="predicted"/>
<organism evidence="1 2">
    <name type="scientific">Argiope bruennichi</name>
    <name type="common">Wasp spider</name>
    <name type="synonym">Aranea bruennichi</name>
    <dbReference type="NCBI Taxonomy" id="94029"/>
    <lineage>
        <taxon>Eukaryota</taxon>
        <taxon>Metazoa</taxon>
        <taxon>Ecdysozoa</taxon>
        <taxon>Arthropoda</taxon>
        <taxon>Chelicerata</taxon>
        <taxon>Arachnida</taxon>
        <taxon>Araneae</taxon>
        <taxon>Araneomorphae</taxon>
        <taxon>Entelegynae</taxon>
        <taxon>Araneoidea</taxon>
        <taxon>Araneidae</taxon>
        <taxon>Argiope</taxon>
    </lineage>
</organism>
<keyword evidence="2" id="KW-1185">Reference proteome</keyword>
<evidence type="ECO:0000313" key="1">
    <source>
        <dbReference type="EMBL" id="KAF8773079.1"/>
    </source>
</evidence>